<dbReference type="Gene3D" id="4.10.240.10">
    <property type="entry name" value="Zn(2)-C6 fungal-type DNA-binding domain"/>
    <property type="match status" value="1"/>
</dbReference>
<dbReference type="CDD" id="cd00067">
    <property type="entry name" value="GAL4"/>
    <property type="match status" value="1"/>
</dbReference>
<keyword evidence="2" id="KW-0539">Nucleus</keyword>
<evidence type="ECO:0000259" key="3">
    <source>
        <dbReference type="PROSITE" id="PS50048"/>
    </source>
</evidence>
<sequence length="122" mass="13572">MNTDIRDTDIPQDAGRKLAAEEVIEMRRARGELSCAECKRLKSKCDKKLPCGACVRRGCQTLCPHGSLSTTSGTRYDPPDTEGLLRQISEMSHRIHLLEDALALLQSSISSEKHYLLQDGML</sequence>
<dbReference type="PANTHER" id="PTHR31001">
    <property type="entry name" value="UNCHARACTERIZED TRANSCRIPTIONAL REGULATORY PROTEIN"/>
    <property type="match status" value="1"/>
</dbReference>
<dbReference type="OrthoDB" id="424974at2759"/>
<proteinExistence type="predicted"/>
<feature type="domain" description="Zn(2)-C6 fungal-type" evidence="3">
    <location>
        <begin position="34"/>
        <end position="65"/>
    </location>
</feature>
<feature type="non-terminal residue" evidence="4">
    <location>
        <position position="122"/>
    </location>
</feature>
<accession>A0A167SK65</accession>
<dbReference type="Proteomes" id="UP000076532">
    <property type="component" value="Unassembled WGS sequence"/>
</dbReference>
<dbReference type="PROSITE" id="PS50048">
    <property type="entry name" value="ZN2_CY6_FUNGAL_2"/>
    <property type="match status" value="1"/>
</dbReference>
<organism evidence="4 5">
    <name type="scientific">Athelia psychrophila</name>
    <dbReference type="NCBI Taxonomy" id="1759441"/>
    <lineage>
        <taxon>Eukaryota</taxon>
        <taxon>Fungi</taxon>
        <taxon>Dikarya</taxon>
        <taxon>Basidiomycota</taxon>
        <taxon>Agaricomycotina</taxon>
        <taxon>Agaricomycetes</taxon>
        <taxon>Agaricomycetidae</taxon>
        <taxon>Atheliales</taxon>
        <taxon>Atheliaceae</taxon>
        <taxon>Athelia</taxon>
    </lineage>
</organism>
<keyword evidence="5" id="KW-1185">Reference proteome</keyword>
<dbReference type="STRING" id="436010.A0A167SK65"/>
<dbReference type="InterPro" id="IPR001138">
    <property type="entry name" value="Zn2Cys6_DnaBD"/>
</dbReference>
<dbReference type="GO" id="GO:0008270">
    <property type="term" value="F:zinc ion binding"/>
    <property type="evidence" value="ECO:0007669"/>
    <property type="project" value="InterPro"/>
</dbReference>
<reference evidence="4 5" key="1">
    <citation type="journal article" date="2016" name="Mol. Biol. Evol.">
        <title>Comparative Genomics of Early-Diverging Mushroom-Forming Fungi Provides Insights into the Origins of Lignocellulose Decay Capabilities.</title>
        <authorList>
            <person name="Nagy L.G."/>
            <person name="Riley R."/>
            <person name="Tritt A."/>
            <person name="Adam C."/>
            <person name="Daum C."/>
            <person name="Floudas D."/>
            <person name="Sun H."/>
            <person name="Yadav J.S."/>
            <person name="Pangilinan J."/>
            <person name="Larsson K.H."/>
            <person name="Matsuura K."/>
            <person name="Barry K."/>
            <person name="Labutti K."/>
            <person name="Kuo R."/>
            <person name="Ohm R.A."/>
            <person name="Bhattacharya S.S."/>
            <person name="Shirouzu T."/>
            <person name="Yoshinaga Y."/>
            <person name="Martin F.M."/>
            <person name="Grigoriev I.V."/>
            <person name="Hibbett D.S."/>
        </authorList>
    </citation>
    <scope>NUCLEOTIDE SEQUENCE [LARGE SCALE GENOMIC DNA]</scope>
    <source>
        <strain evidence="4 5">CBS 109695</strain>
    </source>
</reference>
<dbReference type="Pfam" id="PF00172">
    <property type="entry name" value="Zn_clus"/>
    <property type="match status" value="1"/>
</dbReference>
<dbReference type="EMBL" id="KV419203">
    <property type="protein sequence ID" value="KZP01998.1"/>
    <property type="molecule type" value="Genomic_DNA"/>
</dbReference>
<dbReference type="InterPro" id="IPR050613">
    <property type="entry name" value="Sec_Metabolite_Reg"/>
</dbReference>
<dbReference type="SUPFAM" id="SSF57701">
    <property type="entry name" value="Zn2/Cys6 DNA-binding domain"/>
    <property type="match status" value="1"/>
</dbReference>
<comment type="subcellular location">
    <subcellularLocation>
        <location evidence="1">Nucleus</location>
    </subcellularLocation>
</comment>
<dbReference type="GO" id="GO:0005634">
    <property type="term" value="C:nucleus"/>
    <property type="evidence" value="ECO:0007669"/>
    <property type="project" value="UniProtKB-SubCell"/>
</dbReference>
<protein>
    <recommendedName>
        <fullName evidence="3">Zn(2)-C6 fungal-type domain-containing protein</fullName>
    </recommendedName>
</protein>
<evidence type="ECO:0000256" key="2">
    <source>
        <dbReference type="ARBA" id="ARBA00023242"/>
    </source>
</evidence>
<dbReference type="GO" id="GO:0000981">
    <property type="term" value="F:DNA-binding transcription factor activity, RNA polymerase II-specific"/>
    <property type="evidence" value="ECO:0007669"/>
    <property type="project" value="InterPro"/>
</dbReference>
<dbReference type="PANTHER" id="PTHR31001:SF56">
    <property type="entry name" value="ZN(2)-C6 FUNGAL-TYPE DOMAIN-CONTAINING PROTEIN"/>
    <property type="match status" value="1"/>
</dbReference>
<gene>
    <name evidence="4" type="ORF">FIBSPDRAFT_809075</name>
</gene>
<evidence type="ECO:0000313" key="5">
    <source>
        <dbReference type="Proteomes" id="UP000076532"/>
    </source>
</evidence>
<dbReference type="AlphaFoldDB" id="A0A167SK65"/>
<name>A0A167SK65_9AGAM</name>
<dbReference type="SMART" id="SM00066">
    <property type="entry name" value="GAL4"/>
    <property type="match status" value="1"/>
</dbReference>
<evidence type="ECO:0000313" key="4">
    <source>
        <dbReference type="EMBL" id="KZP01998.1"/>
    </source>
</evidence>
<dbReference type="PROSITE" id="PS00463">
    <property type="entry name" value="ZN2_CY6_FUNGAL_1"/>
    <property type="match status" value="1"/>
</dbReference>
<dbReference type="InterPro" id="IPR036864">
    <property type="entry name" value="Zn2-C6_fun-type_DNA-bd_sf"/>
</dbReference>
<evidence type="ECO:0000256" key="1">
    <source>
        <dbReference type="ARBA" id="ARBA00004123"/>
    </source>
</evidence>